<keyword evidence="4 12" id="KW-0808">Transferase</keyword>
<comment type="subunit">
    <text evidence="12">Homodimer.</text>
</comment>
<evidence type="ECO:0000313" key="14">
    <source>
        <dbReference type="EMBL" id="KRL45721.1"/>
    </source>
</evidence>
<dbReference type="PANTHER" id="PTHR10584:SF166">
    <property type="entry name" value="RIBOKINASE"/>
    <property type="match status" value="1"/>
</dbReference>
<dbReference type="GO" id="GO:0004747">
    <property type="term" value="F:ribokinase activity"/>
    <property type="evidence" value="ECO:0007669"/>
    <property type="project" value="UniProtKB-UniRule"/>
</dbReference>
<evidence type="ECO:0000256" key="4">
    <source>
        <dbReference type="ARBA" id="ARBA00022679"/>
    </source>
</evidence>
<dbReference type="PATRIC" id="fig|1423769.4.peg.638"/>
<dbReference type="OrthoDB" id="9775849at2"/>
<dbReference type="CDD" id="cd01174">
    <property type="entry name" value="ribokinase"/>
    <property type="match status" value="1"/>
</dbReference>
<dbReference type="AlphaFoldDB" id="A0A0R1QMK3"/>
<feature type="binding site" evidence="12">
    <location>
        <position position="289"/>
    </location>
    <ligand>
        <name>K(+)</name>
        <dbReference type="ChEBI" id="CHEBI:29103"/>
    </ligand>
</feature>
<sequence length="306" mass="31914">MTQQVAVIGSINVDQILHIQNLPQPGETIEMTAFSKAAGGKGANQAVAAARLGAEVAFIGSVGDDANGQFMHQVLTDAQLDLTGVSVNPQEATGQAYILLQATGQNSIIIQHGANYALTAEQVRSQASRLQNADTTVAQLEVPIPAICTGFELAHEAHRLTILNPAPAQDIPEALLQLTDIIVPNETESTKLTGIAIDQPDGLRANATWFHQQGVPAVIITLGEQGAYVSTRDVASQVPAFPVKAVDTTAAGDTFIGALAAQLQPDLSNVISAVRFASMASALAVQQNGAIPSIPTLTQVNQALHQ</sequence>
<keyword evidence="5 12" id="KW-0479">Metal-binding</keyword>
<feature type="domain" description="Carbohydrate kinase PfkB" evidence="13">
    <location>
        <begin position="3"/>
        <end position="296"/>
    </location>
</feature>
<feature type="binding site" evidence="12">
    <location>
        <position position="284"/>
    </location>
    <ligand>
        <name>K(+)</name>
        <dbReference type="ChEBI" id="CHEBI:29103"/>
    </ligand>
</feature>
<feature type="binding site" evidence="12">
    <location>
        <begin position="12"/>
        <end position="14"/>
    </location>
    <ligand>
        <name>substrate</name>
    </ligand>
</feature>
<organism evidence="14 15">
    <name type="scientific">Lacticaseibacillus manihotivorans DSM 13343 = JCM 12514</name>
    <dbReference type="NCBI Taxonomy" id="1423769"/>
    <lineage>
        <taxon>Bacteria</taxon>
        <taxon>Bacillati</taxon>
        <taxon>Bacillota</taxon>
        <taxon>Bacilli</taxon>
        <taxon>Lactobacillales</taxon>
        <taxon>Lactobacillaceae</taxon>
        <taxon>Lacticaseibacillus</taxon>
    </lineage>
</organism>
<dbReference type="GO" id="GO:0019303">
    <property type="term" value="P:D-ribose catabolic process"/>
    <property type="evidence" value="ECO:0007669"/>
    <property type="project" value="UniProtKB-UniRule"/>
</dbReference>
<reference evidence="14 15" key="1">
    <citation type="journal article" date="2015" name="Genome Announc.">
        <title>Expanding the biotechnology potential of lactobacilli through comparative genomics of 213 strains and associated genera.</title>
        <authorList>
            <person name="Sun Z."/>
            <person name="Harris H.M."/>
            <person name="McCann A."/>
            <person name="Guo C."/>
            <person name="Argimon S."/>
            <person name="Zhang W."/>
            <person name="Yang X."/>
            <person name="Jeffery I.B."/>
            <person name="Cooney J.C."/>
            <person name="Kagawa T.F."/>
            <person name="Liu W."/>
            <person name="Song Y."/>
            <person name="Salvetti E."/>
            <person name="Wrobel A."/>
            <person name="Rasinkangas P."/>
            <person name="Parkhill J."/>
            <person name="Rea M.C."/>
            <person name="O'Sullivan O."/>
            <person name="Ritari J."/>
            <person name="Douillard F.P."/>
            <person name="Paul Ross R."/>
            <person name="Yang R."/>
            <person name="Briner A.E."/>
            <person name="Felis G.E."/>
            <person name="de Vos W.M."/>
            <person name="Barrangou R."/>
            <person name="Klaenhammer T.R."/>
            <person name="Caufield P.W."/>
            <person name="Cui Y."/>
            <person name="Zhang H."/>
            <person name="O'Toole P.W."/>
        </authorList>
    </citation>
    <scope>NUCLEOTIDE SEQUENCE [LARGE SCALE GENOMIC DNA]</scope>
    <source>
        <strain evidence="14 15">DSM 13343</strain>
    </source>
</reference>
<evidence type="ECO:0000256" key="7">
    <source>
        <dbReference type="ARBA" id="ARBA00022777"/>
    </source>
</evidence>
<dbReference type="Pfam" id="PF00294">
    <property type="entry name" value="PfkB"/>
    <property type="match status" value="1"/>
</dbReference>
<keyword evidence="7 12" id="KW-0418">Kinase</keyword>
<comment type="similarity">
    <text evidence="12">Belongs to the carbohydrate kinase PfkB family. Ribokinase subfamily.</text>
</comment>
<dbReference type="EC" id="2.7.1.15" evidence="2 12"/>
<comment type="caution">
    <text evidence="14">The sequence shown here is derived from an EMBL/GenBank/DDBJ whole genome shotgun (WGS) entry which is preliminary data.</text>
</comment>
<protein>
    <recommendedName>
        <fullName evidence="3 12">Ribokinase</fullName>
        <shortName evidence="12">RK</shortName>
        <ecNumber evidence="2 12">2.7.1.15</ecNumber>
    </recommendedName>
</protein>
<comment type="activity regulation">
    <text evidence="12">Activated by a monovalent cation that binds near, but not in, the active site. The most likely occupant of the site in vivo is potassium. Ion binding induces a conformational change that may alter substrate affinity.</text>
</comment>
<keyword evidence="15" id="KW-1185">Reference proteome</keyword>
<keyword evidence="9 12" id="KW-0460">Magnesium</keyword>
<evidence type="ECO:0000313" key="15">
    <source>
        <dbReference type="Proteomes" id="UP000051790"/>
    </source>
</evidence>
<dbReference type="InterPro" id="IPR011611">
    <property type="entry name" value="PfkB_dom"/>
</dbReference>
<evidence type="ECO:0000256" key="5">
    <source>
        <dbReference type="ARBA" id="ARBA00022723"/>
    </source>
</evidence>
<feature type="binding site" evidence="12">
    <location>
        <position position="185"/>
    </location>
    <ligand>
        <name>ATP</name>
        <dbReference type="ChEBI" id="CHEBI:30616"/>
    </ligand>
</feature>
<feature type="binding site" evidence="12">
    <location>
        <begin position="40"/>
        <end position="44"/>
    </location>
    <ligand>
        <name>substrate</name>
    </ligand>
</feature>
<comment type="function">
    <text evidence="12">Catalyzes the phosphorylation of ribose at O-5 in a reaction requiring ATP and magnesium. The resulting D-ribose-5-phosphate can then be used either for sythesis of nucleotides, histidine, and tryptophan, or as a component of the pentose phosphate pathway.</text>
</comment>
<evidence type="ECO:0000256" key="1">
    <source>
        <dbReference type="ARBA" id="ARBA00005380"/>
    </source>
</evidence>
<dbReference type="SUPFAM" id="SSF53613">
    <property type="entry name" value="Ribokinase-like"/>
    <property type="match status" value="1"/>
</dbReference>
<dbReference type="InterPro" id="IPR011877">
    <property type="entry name" value="Ribokinase"/>
</dbReference>
<dbReference type="InterPro" id="IPR029056">
    <property type="entry name" value="Ribokinase-like"/>
</dbReference>
<comment type="subcellular location">
    <subcellularLocation>
        <location evidence="12">Cytoplasm</location>
    </subcellularLocation>
</comment>
<dbReference type="GO" id="GO:0005829">
    <property type="term" value="C:cytosol"/>
    <property type="evidence" value="ECO:0007669"/>
    <property type="project" value="TreeGrafter"/>
</dbReference>
<evidence type="ECO:0000256" key="2">
    <source>
        <dbReference type="ARBA" id="ARBA00012035"/>
    </source>
</evidence>
<dbReference type="PANTHER" id="PTHR10584">
    <property type="entry name" value="SUGAR KINASE"/>
    <property type="match status" value="1"/>
</dbReference>
<dbReference type="PRINTS" id="PR00990">
    <property type="entry name" value="RIBOKINASE"/>
</dbReference>
<feature type="binding site" evidence="12">
    <location>
        <position position="249"/>
    </location>
    <ligand>
        <name>K(+)</name>
        <dbReference type="ChEBI" id="CHEBI:29103"/>
    </ligand>
</feature>
<feature type="binding site" evidence="12">
    <location>
        <position position="293"/>
    </location>
    <ligand>
        <name>K(+)</name>
        <dbReference type="ChEBI" id="CHEBI:29103"/>
    </ligand>
</feature>
<comment type="cofactor">
    <cofactor evidence="12">
        <name>Mg(2+)</name>
        <dbReference type="ChEBI" id="CHEBI:18420"/>
    </cofactor>
    <text evidence="12">Requires a divalent cation, most likely magnesium in vivo, as an electrophilic catalyst to aid phosphoryl group transfer. It is the chelate of the metal and the nucleotide that is the actual substrate.</text>
</comment>
<keyword evidence="11 12" id="KW-0119">Carbohydrate metabolism</keyword>
<dbReference type="InterPro" id="IPR002173">
    <property type="entry name" value="Carboh/pur_kinase_PfkB_CS"/>
</dbReference>
<evidence type="ECO:0000256" key="3">
    <source>
        <dbReference type="ARBA" id="ARBA00016943"/>
    </source>
</evidence>
<feature type="binding site" evidence="12">
    <location>
        <position position="141"/>
    </location>
    <ligand>
        <name>substrate</name>
    </ligand>
</feature>
<feature type="binding site" evidence="12">
    <location>
        <position position="287"/>
    </location>
    <ligand>
        <name>K(+)</name>
        <dbReference type="ChEBI" id="CHEBI:29103"/>
    </ligand>
</feature>
<feature type="binding site" evidence="12">
    <location>
        <position position="253"/>
    </location>
    <ligand>
        <name>substrate</name>
    </ligand>
</feature>
<comment type="similarity">
    <text evidence="1">Belongs to the carbohydrate kinase pfkB family.</text>
</comment>
<keyword evidence="12" id="KW-0963">Cytoplasm</keyword>
<keyword evidence="6 12" id="KW-0547">Nucleotide-binding</keyword>
<feature type="binding site" evidence="12">
    <location>
        <begin position="252"/>
        <end position="253"/>
    </location>
    <ligand>
        <name>ATP</name>
        <dbReference type="ChEBI" id="CHEBI:30616"/>
    </ligand>
</feature>
<dbReference type="UniPathway" id="UPA00916">
    <property type="reaction ID" value="UER00889"/>
</dbReference>
<keyword evidence="10 12" id="KW-0630">Potassium</keyword>
<dbReference type="Gene3D" id="3.40.1190.20">
    <property type="match status" value="1"/>
</dbReference>
<dbReference type="EMBL" id="AZEU01000118">
    <property type="protein sequence ID" value="KRL45721.1"/>
    <property type="molecule type" value="Genomic_DNA"/>
</dbReference>
<feature type="binding site" evidence="12">
    <location>
        <position position="247"/>
    </location>
    <ligand>
        <name>K(+)</name>
        <dbReference type="ChEBI" id="CHEBI:29103"/>
    </ligand>
</feature>
<dbReference type="RefSeq" id="WP_056963307.1">
    <property type="nucleotide sequence ID" value="NZ_AZEU01000118.1"/>
</dbReference>
<dbReference type="Proteomes" id="UP000051790">
    <property type="component" value="Unassembled WGS sequence"/>
</dbReference>
<keyword evidence="8 12" id="KW-0067">ATP-binding</keyword>
<comment type="pathway">
    <text evidence="12">Carbohydrate metabolism; D-ribose degradation; D-ribose 5-phosphate from beta-D-ribopyranose: step 2/2.</text>
</comment>
<evidence type="ECO:0000256" key="11">
    <source>
        <dbReference type="ARBA" id="ARBA00023277"/>
    </source>
</evidence>
<gene>
    <name evidence="12" type="primary">rbsK</name>
    <name evidence="14" type="ORF">FD01_GL000600</name>
</gene>
<dbReference type="PROSITE" id="PS00584">
    <property type="entry name" value="PFKB_KINASES_2"/>
    <property type="match status" value="1"/>
</dbReference>
<evidence type="ECO:0000259" key="13">
    <source>
        <dbReference type="Pfam" id="PF00294"/>
    </source>
</evidence>
<dbReference type="NCBIfam" id="TIGR02152">
    <property type="entry name" value="D_ribokin_bact"/>
    <property type="match status" value="1"/>
</dbReference>
<accession>A0A0R1QMK3</accession>
<evidence type="ECO:0000256" key="12">
    <source>
        <dbReference type="HAMAP-Rule" id="MF_01987"/>
    </source>
</evidence>
<dbReference type="GO" id="GO:0046872">
    <property type="term" value="F:metal ion binding"/>
    <property type="evidence" value="ECO:0007669"/>
    <property type="project" value="UniProtKB-KW"/>
</dbReference>
<proteinExistence type="inferred from homology"/>
<comment type="catalytic activity">
    <reaction evidence="12">
        <text>D-ribose + ATP = D-ribose 5-phosphate + ADP + H(+)</text>
        <dbReference type="Rhea" id="RHEA:13697"/>
        <dbReference type="ChEBI" id="CHEBI:15378"/>
        <dbReference type="ChEBI" id="CHEBI:30616"/>
        <dbReference type="ChEBI" id="CHEBI:47013"/>
        <dbReference type="ChEBI" id="CHEBI:78346"/>
        <dbReference type="ChEBI" id="CHEBI:456216"/>
        <dbReference type="EC" id="2.7.1.15"/>
    </reaction>
</comment>
<comment type="caution">
    <text evidence="12">Lacks conserved residue(s) required for the propagation of feature annotation.</text>
</comment>
<evidence type="ECO:0000256" key="9">
    <source>
        <dbReference type="ARBA" id="ARBA00022842"/>
    </source>
</evidence>
<evidence type="ECO:0000256" key="6">
    <source>
        <dbReference type="ARBA" id="ARBA00022741"/>
    </source>
</evidence>
<dbReference type="GO" id="GO:0005524">
    <property type="term" value="F:ATP binding"/>
    <property type="evidence" value="ECO:0007669"/>
    <property type="project" value="UniProtKB-UniRule"/>
</dbReference>
<evidence type="ECO:0000256" key="10">
    <source>
        <dbReference type="ARBA" id="ARBA00022958"/>
    </source>
</evidence>
<feature type="binding site" evidence="12">
    <location>
        <begin position="221"/>
        <end position="226"/>
    </location>
    <ligand>
        <name>ATP</name>
        <dbReference type="ChEBI" id="CHEBI:30616"/>
    </ligand>
</feature>
<dbReference type="HAMAP" id="MF_01987">
    <property type="entry name" value="Ribokinase"/>
    <property type="match status" value="1"/>
</dbReference>
<name>A0A0R1QMK3_9LACO</name>
<feature type="active site" description="Proton acceptor" evidence="12">
    <location>
        <position position="253"/>
    </location>
</feature>
<evidence type="ECO:0000256" key="8">
    <source>
        <dbReference type="ARBA" id="ARBA00022840"/>
    </source>
</evidence>
<dbReference type="InterPro" id="IPR002139">
    <property type="entry name" value="Ribo/fructo_kinase"/>
</dbReference>